<evidence type="ECO:0000313" key="2">
    <source>
        <dbReference type="Proteomes" id="UP001150603"/>
    </source>
</evidence>
<dbReference type="EMBL" id="JANBPW010003801">
    <property type="protein sequence ID" value="KAJ1936651.1"/>
    <property type="molecule type" value="Genomic_DNA"/>
</dbReference>
<proteinExistence type="predicted"/>
<accession>A0ACC1J3Y8</accession>
<reference evidence="1" key="1">
    <citation type="submission" date="2022-07" db="EMBL/GenBank/DDBJ databases">
        <title>Phylogenomic reconstructions and comparative analyses of Kickxellomycotina fungi.</title>
        <authorList>
            <person name="Reynolds N.K."/>
            <person name="Stajich J.E."/>
            <person name="Barry K."/>
            <person name="Grigoriev I.V."/>
            <person name="Crous P."/>
            <person name="Smith M.E."/>
        </authorList>
    </citation>
    <scope>NUCLEOTIDE SEQUENCE</scope>
    <source>
        <strain evidence="1">NRRL 5244</strain>
    </source>
</reference>
<keyword evidence="2" id="KW-1185">Reference proteome</keyword>
<feature type="non-terminal residue" evidence="1">
    <location>
        <position position="540"/>
    </location>
</feature>
<dbReference type="Proteomes" id="UP001150603">
    <property type="component" value="Unassembled WGS sequence"/>
</dbReference>
<organism evidence="1 2">
    <name type="scientific">Linderina macrospora</name>
    <dbReference type="NCBI Taxonomy" id="4868"/>
    <lineage>
        <taxon>Eukaryota</taxon>
        <taxon>Fungi</taxon>
        <taxon>Fungi incertae sedis</taxon>
        <taxon>Zoopagomycota</taxon>
        <taxon>Kickxellomycotina</taxon>
        <taxon>Kickxellomycetes</taxon>
        <taxon>Kickxellales</taxon>
        <taxon>Kickxellaceae</taxon>
        <taxon>Linderina</taxon>
    </lineage>
</organism>
<name>A0ACC1J3Y8_9FUNG</name>
<sequence>MHWDIPTTDGGTVRQKKTKEAIDAEIAERKSIREKKIQRGVMIRQKSARRRVLELRRCVRFIKPYVDKRKVRASLGVPLNKSRKQDKADSAAMSADESSSQDEETVEDDEDAALADMQGSDDNDEDDDAISSIEAVKEHADIKHLLSMPQVRMGTLSGLSLESQVFRLVALSGSKGTVAKAVQFILRLPRYKILIRVFERLLKSSIVLENGSLPGTYAGDSSANGSTQIPKTEMLITCVDEFLGREHRKRYFANPAAVSLMSPLLVDLGTEETGAVPKPLTASSSASTADKGKHKGNDKGREVDVEAAPGGQVTMPPGNMESQEADGEQPAAPEHSGLNVPMAEILKIAETQSKTVNAVIRQECLMLILKEKGIINVNSTEIERCQNRARIYMREREAAGDVTAAVATAMIDHKMDKRTFLRIIHVLASEKRLHHRAVVTDTSRNRNVPQLSHLAISEDIDPNGDRVDAFIEVLKEDMLISNSGTKLRLPPLVENVAPVPRTMGSKERDRRYIDSIMGMAKFRGTVAIGRRKRYRRLAAE</sequence>
<protein>
    <submittedName>
        <fullName evidence="1">Uncharacterized protein</fullName>
    </submittedName>
</protein>
<evidence type="ECO:0000313" key="1">
    <source>
        <dbReference type="EMBL" id="KAJ1936651.1"/>
    </source>
</evidence>
<gene>
    <name evidence="1" type="ORF">FBU59_004986</name>
</gene>
<comment type="caution">
    <text evidence="1">The sequence shown here is derived from an EMBL/GenBank/DDBJ whole genome shotgun (WGS) entry which is preliminary data.</text>
</comment>